<keyword evidence="2" id="KW-1185">Reference proteome</keyword>
<reference evidence="1 2" key="1">
    <citation type="submission" date="2024-09" db="EMBL/GenBank/DDBJ databases">
        <authorList>
            <person name="Sun Q."/>
            <person name="Mori K."/>
        </authorList>
    </citation>
    <scope>NUCLEOTIDE SEQUENCE [LARGE SCALE GENOMIC DNA]</scope>
    <source>
        <strain evidence="1 2">JCM 13519</strain>
    </source>
</reference>
<accession>A0ABV5UNP0</accession>
<protein>
    <submittedName>
        <fullName evidence="1">Uncharacterized protein</fullName>
    </submittedName>
</protein>
<sequence>MGVTWQLATAKGYKGRLDVALFKPSIQLGDPGYIEVSSLTVASAVVTDETDGGRPVWATSGGGTLLMTIYAAWKIPKEWAKYAQPDAGCPGCDYSNGYLVSEARLENPEGVGTGFIQVTPTRPLNFVPQTSCIGCPGAARFSPIYGAPENAAVAQLPETEQGRLAELLNTSPDVIYVAPPTNVPGGFMLGDNTDHMISMPCIITGSGGTQDGYVIGIADMKGPGILKWPESHSTPGTPCYANNTAAPPK</sequence>
<evidence type="ECO:0000313" key="1">
    <source>
        <dbReference type="EMBL" id="MFB9714143.1"/>
    </source>
</evidence>
<comment type="caution">
    <text evidence="1">The sequence shown here is derived from an EMBL/GenBank/DDBJ whole genome shotgun (WGS) entry which is preliminary data.</text>
</comment>
<dbReference type="RefSeq" id="WP_376954037.1">
    <property type="nucleotide sequence ID" value="NZ_JBHMBH010000019.1"/>
</dbReference>
<dbReference type="Proteomes" id="UP001589536">
    <property type="component" value="Unassembled WGS sequence"/>
</dbReference>
<gene>
    <name evidence="1" type="ORF">ACFFPI_08220</name>
</gene>
<evidence type="ECO:0000313" key="2">
    <source>
        <dbReference type="Proteomes" id="UP001589536"/>
    </source>
</evidence>
<organism evidence="1 2">
    <name type="scientific">Arthrobacter methylotrophus</name>
    <dbReference type="NCBI Taxonomy" id="121291"/>
    <lineage>
        <taxon>Bacteria</taxon>
        <taxon>Bacillati</taxon>
        <taxon>Actinomycetota</taxon>
        <taxon>Actinomycetes</taxon>
        <taxon>Micrococcales</taxon>
        <taxon>Micrococcaceae</taxon>
        <taxon>Arthrobacter</taxon>
    </lineage>
</organism>
<proteinExistence type="predicted"/>
<name>A0ABV5UNP0_9MICC</name>
<dbReference type="EMBL" id="JBHMBH010000019">
    <property type="protein sequence ID" value="MFB9714143.1"/>
    <property type="molecule type" value="Genomic_DNA"/>
</dbReference>